<keyword evidence="4" id="KW-1185">Reference proteome</keyword>
<dbReference type="SMART" id="SM00448">
    <property type="entry name" value="REC"/>
    <property type="match status" value="1"/>
</dbReference>
<name>A0A839U3Y2_9HYPH</name>
<accession>A0A839U3Y2</accession>
<evidence type="ECO:0000256" key="1">
    <source>
        <dbReference type="PROSITE-ProRule" id="PRU00169"/>
    </source>
</evidence>
<feature type="domain" description="Response regulatory" evidence="2">
    <location>
        <begin position="7"/>
        <end position="119"/>
    </location>
</feature>
<sequence>MELKGMRLLVLEDEYLIGLELERIAEECQAQSVDLVSNVNELLAWIESGAECDIAIIEVEAHGVSSLQAATLLQSRGVPLVFTTAYDVEAGGIDGFVGVTVVGKPYGKSQIIKAVAALSPSKKRFNETGSSGELV</sequence>
<dbReference type="EMBL" id="JACHXN010000005">
    <property type="protein sequence ID" value="MBB3145766.1"/>
    <property type="molecule type" value="Genomic_DNA"/>
</dbReference>
<dbReference type="Proteomes" id="UP000554520">
    <property type="component" value="Unassembled WGS sequence"/>
</dbReference>
<organism evidence="3 4">
    <name type="scientific">Phyllobacterium trifolii</name>
    <dbReference type="NCBI Taxonomy" id="300193"/>
    <lineage>
        <taxon>Bacteria</taxon>
        <taxon>Pseudomonadati</taxon>
        <taxon>Pseudomonadota</taxon>
        <taxon>Alphaproteobacteria</taxon>
        <taxon>Hyphomicrobiales</taxon>
        <taxon>Phyllobacteriaceae</taxon>
        <taxon>Phyllobacterium</taxon>
    </lineage>
</organism>
<comment type="caution">
    <text evidence="1">Lacks conserved residue(s) required for the propagation of feature annotation.</text>
</comment>
<reference evidence="3 4" key="1">
    <citation type="submission" date="2020-08" db="EMBL/GenBank/DDBJ databases">
        <title>Genomic Encyclopedia of Type Strains, Phase III (KMG-III): the genomes of soil and plant-associated and newly described type strains.</title>
        <authorList>
            <person name="Whitman W."/>
        </authorList>
    </citation>
    <scope>NUCLEOTIDE SEQUENCE [LARGE SCALE GENOMIC DNA]</scope>
    <source>
        <strain evidence="3 4">CECT 7015</strain>
    </source>
</reference>
<dbReference type="InterPro" id="IPR011006">
    <property type="entry name" value="CheY-like_superfamily"/>
</dbReference>
<protein>
    <submittedName>
        <fullName evidence="3">CheY-like chemotaxis protein</fullName>
    </submittedName>
</protein>
<dbReference type="SUPFAM" id="SSF52172">
    <property type="entry name" value="CheY-like"/>
    <property type="match status" value="1"/>
</dbReference>
<comment type="caution">
    <text evidence="3">The sequence shown here is derived from an EMBL/GenBank/DDBJ whole genome shotgun (WGS) entry which is preliminary data.</text>
</comment>
<proteinExistence type="predicted"/>
<evidence type="ECO:0000259" key="2">
    <source>
        <dbReference type="PROSITE" id="PS50110"/>
    </source>
</evidence>
<evidence type="ECO:0000313" key="4">
    <source>
        <dbReference type="Proteomes" id="UP000554520"/>
    </source>
</evidence>
<dbReference type="RefSeq" id="WP_112532196.1">
    <property type="nucleotide sequence ID" value="NZ_JACHXN010000005.1"/>
</dbReference>
<dbReference type="GO" id="GO:0000160">
    <property type="term" value="P:phosphorelay signal transduction system"/>
    <property type="evidence" value="ECO:0007669"/>
    <property type="project" value="InterPro"/>
</dbReference>
<dbReference type="AlphaFoldDB" id="A0A839U3Y2"/>
<gene>
    <name evidence="3" type="ORF">FHS21_002178</name>
</gene>
<dbReference type="Gene3D" id="3.40.50.2300">
    <property type="match status" value="1"/>
</dbReference>
<dbReference type="PROSITE" id="PS50110">
    <property type="entry name" value="RESPONSE_REGULATORY"/>
    <property type="match status" value="1"/>
</dbReference>
<evidence type="ECO:0000313" key="3">
    <source>
        <dbReference type="EMBL" id="MBB3145766.1"/>
    </source>
</evidence>
<dbReference type="InterPro" id="IPR001789">
    <property type="entry name" value="Sig_transdc_resp-reg_receiver"/>
</dbReference>